<gene>
    <name evidence="2" type="ORF">KCV03_g9903</name>
</gene>
<evidence type="ECO:0000313" key="3">
    <source>
        <dbReference type="Proteomes" id="UP000767238"/>
    </source>
</evidence>
<reference evidence="2" key="1">
    <citation type="journal article" date="2021" name="J Fungi (Basel)">
        <title>Virulence traits and population genomics of the black yeast Aureobasidium melanogenum.</title>
        <authorList>
            <person name="Cernosa A."/>
            <person name="Sun X."/>
            <person name="Gostincar C."/>
            <person name="Fang C."/>
            <person name="Gunde-Cimerman N."/>
            <person name="Song Z."/>
        </authorList>
    </citation>
    <scope>NUCLEOTIDE SEQUENCE</scope>
    <source>
        <strain evidence="2">EXF-8016</strain>
    </source>
</reference>
<dbReference type="SUPFAM" id="SSF54695">
    <property type="entry name" value="POZ domain"/>
    <property type="match status" value="1"/>
</dbReference>
<dbReference type="EMBL" id="JAHFYH010000153">
    <property type="protein sequence ID" value="KAH0210878.1"/>
    <property type="molecule type" value="Genomic_DNA"/>
</dbReference>
<proteinExistence type="predicted"/>
<dbReference type="CDD" id="cd18186">
    <property type="entry name" value="BTB_POZ_ZBTB_KLHL-like"/>
    <property type="match status" value="1"/>
</dbReference>
<dbReference type="PANTHER" id="PTHR47843">
    <property type="entry name" value="BTB DOMAIN-CONTAINING PROTEIN-RELATED"/>
    <property type="match status" value="1"/>
</dbReference>
<dbReference type="Proteomes" id="UP000767238">
    <property type="component" value="Unassembled WGS sequence"/>
</dbReference>
<name>A0A9P8K2E5_AURME</name>
<evidence type="ECO:0008006" key="4">
    <source>
        <dbReference type="Google" id="ProtNLM"/>
    </source>
</evidence>
<feature type="non-terminal residue" evidence="2">
    <location>
        <position position="483"/>
    </location>
</feature>
<dbReference type="InterPro" id="IPR011333">
    <property type="entry name" value="SKP1/BTB/POZ_sf"/>
</dbReference>
<reference evidence="2" key="2">
    <citation type="submission" date="2021-08" db="EMBL/GenBank/DDBJ databases">
        <authorList>
            <person name="Gostincar C."/>
            <person name="Sun X."/>
            <person name="Song Z."/>
            <person name="Gunde-Cimerman N."/>
        </authorList>
    </citation>
    <scope>NUCLEOTIDE SEQUENCE</scope>
    <source>
        <strain evidence="2">EXF-8016</strain>
    </source>
</reference>
<organism evidence="2 3">
    <name type="scientific">Aureobasidium melanogenum</name>
    <name type="common">Aureobasidium pullulans var. melanogenum</name>
    <dbReference type="NCBI Taxonomy" id="46634"/>
    <lineage>
        <taxon>Eukaryota</taxon>
        <taxon>Fungi</taxon>
        <taxon>Dikarya</taxon>
        <taxon>Ascomycota</taxon>
        <taxon>Pezizomycotina</taxon>
        <taxon>Dothideomycetes</taxon>
        <taxon>Dothideomycetidae</taxon>
        <taxon>Dothideales</taxon>
        <taxon>Saccotheciaceae</taxon>
        <taxon>Aureobasidium</taxon>
    </lineage>
</organism>
<evidence type="ECO:0000256" key="1">
    <source>
        <dbReference type="SAM" id="MobiDB-lite"/>
    </source>
</evidence>
<dbReference type="OrthoDB" id="9997739at2759"/>
<comment type="caution">
    <text evidence="2">The sequence shown here is derived from an EMBL/GenBank/DDBJ whole genome shotgun (WGS) entry which is preliminary data.</text>
</comment>
<protein>
    <recommendedName>
        <fullName evidence="4">BTB domain-containing protein</fullName>
    </recommendedName>
</protein>
<dbReference type="Gene3D" id="3.30.710.10">
    <property type="entry name" value="Potassium Channel Kv1.1, Chain A"/>
    <property type="match status" value="1"/>
</dbReference>
<feature type="region of interest" description="Disordered" evidence="1">
    <location>
        <begin position="457"/>
        <end position="483"/>
    </location>
</feature>
<evidence type="ECO:0000313" key="2">
    <source>
        <dbReference type="EMBL" id="KAH0210878.1"/>
    </source>
</evidence>
<sequence length="483" mass="53735">MEGALCGNPAQDIFHFDIGEPPRRVSIHKSLLQRVSRPLSALVSNGMRESQEGCVRLDDVDSQTFSRFVEWLNTDTYSVPGAPDSKSVSDRGDECQSDVTSQSALLPTWEVDGDVCPTSEEQMFPHRRVSSRQLDLPGVAIRPIVRQIDQTQGQSLDTYESNLHASCFAHAKLYVFADQRQISALQRLTAKRLQETLQTLNQSAEQALLITSLVDYAYENTAGMDMEDNTLRRVMVEIATEQLERLIPSPVFLELLEEGGQFVMDLELVATAPGKSQRPAVRLKKALHESWKSQWNRYAYEVPRRTNKPIAKDTAWDRALYKIRDGLTRPETTIATLLRTEHIGLNAYLSWRKVPDYPSPLCPCGNGTQTPKHILLFCQRQIAGRSAMLRAAGTTDYRTLISSTKGLKAATAWFLQQGLLAQFEVAREMAAGVVLGPGQEAQDLADGLPDARLDDRREDLPGDLPDGTMAGLAGRLADRPTNN</sequence>
<dbReference type="PANTHER" id="PTHR47843:SF5">
    <property type="entry name" value="BTB_POZ DOMAIN PROTEIN"/>
    <property type="match status" value="1"/>
</dbReference>
<dbReference type="AlphaFoldDB" id="A0A9P8K2E5"/>
<accession>A0A9P8K2E5</accession>